<dbReference type="SUPFAM" id="SSF52540">
    <property type="entry name" value="P-loop containing nucleoside triphosphate hydrolases"/>
    <property type="match status" value="1"/>
</dbReference>
<organism evidence="2">
    <name type="scientific">Treponema denticola H1-T</name>
    <dbReference type="NCBI Taxonomy" id="999431"/>
    <lineage>
        <taxon>Bacteria</taxon>
        <taxon>Pseudomonadati</taxon>
        <taxon>Spirochaetota</taxon>
        <taxon>Spirochaetia</taxon>
        <taxon>Spirochaetales</taxon>
        <taxon>Treponemataceae</taxon>
        <taxon>Treponema</taxon>
    </lineage>
</organism>
<gene>
    <name evidence="2" type="ORF">HMPREF9725_01846</name>
</gene>
<dbReference type="Pfam" id="PF13538">
    <property type="entry name" value="UvrD_C_2"/>
    <property type="match status" value="1"/>
</dbReference>
<protein>
    <recommendedName>
        <fullName evidence="1">UvrD-like helicase C-terminal domain-containing protein</fullName>
    </recommendedName>
</protein>
<evidence type="ECO:0000259" key="1">
    <source>
        <dbReference type="Pfam" id="PF13538"/>
    </source>
</evidence>
<sequence length="690" mass="79396">MLDIVRGSYENKLVMKNKLDKYFSTHENYEGTLYIGYPIIGEGESVDALWISKKYSIIIFDLYEGNSTDCIDRDEIRDSLYNQISSTLMRTKELMRGRNPIYTISVITIALSVTNTYEDKFILNDFNQLNEFLKGIDEWKFAGEYERVLSAIQVATKIHTASKRIIKQESSKGALLREIENSLATLDIEQNKAVIETANGLQRIRGLAGSGKTIIIALKAAYLYSLNPEIQIAITFYTKALKPMLESFIRRFVWEYTHSEPDMTRIKILNTWGSFKEPGLYSELCAKTEIEFINYKEAKTKKNVTQDVFDFVCQDALSQLDRDNYDLYDVILIDEAQDLPASFFLLCKKMLKKNGKMVIAYDEMQTLTTGSPLNIKEVFSPEEFANEPYKPKRDIILPVCYRNPKEVIVTAHALGFGIYREGGLVQFFNDPALWKEVGYELAEGKFQGETNIMLYRTEESSPAIFNRVLHNPQDIVLDDKVESPRAEAEAVADAIYKNIYQDELQMRDILVISLANENLERYVGTLRYVLYDKYKISAHIAGVTTSRDSFFQDNSITISGILRAKGNEAAVVYIIGAQDCMQNYNVRHHRNELFTAITRSKMWVRIFGYGKGMDALHHELEAIRKHKFTLSFKYPTDEEIEELDKVYSDYSENEAENKEIDNLLKKMLSTPNLTEKEKELLIKQMKNKGL</sequence>
<dbReference type="InterPro" id="IPR027417">
    <property type="entry name" value="P-loop_NTPase"/>
</dbReference>
<dbReference type="Proteomes" id="UP000011708">
    <property type="component" value="Chromosome"/>
</dbReference>
<comment type="caution">
    <text evidence="2">The sequence shown here is derived from an EMBL/GenBank/DDBJ whole genome shotgun (WGS) entry which is preliminary data.</text>
</comment>
<dbReference type="EMBL" id="AGDW01000021">
    <property type="protein sequence ID" value="EMB29448.1"/>
    <property type="molecule type" value="Genomic_DNA"/>
</dbReference>
<accession>M2C756</accession>
<name>M2C756_TREDN</name>
<feature type="domain" description="UvrD-like helicase C-terminal" evidence="1">
    <location>
        <begin position="558"/>
        <end position="606"/>
    </location>
</feature>
<dbReference type="AlphaFoldDB" id="M2C756"/>
<dbReference type="Pfam" id="PF13245">
    <property type="entry name" value="AAA_19"/>
    <property type="match status" value="1"/>
</dbReference>
<evidence type="ECO:0000313" key="2">
    <source>
        <dbReference type="EMBL" id="EMB29448.1"/>
    </source>
</evidence>
<dbReference type="HOGENOM" id="CLU_015624_1_0_12"/>
<dbReference type="RefSeq" id="WP_002689251.1">
    <property type="nucleotide sequence ID" value="NZ_CM001794.1"/>
</dbReference>
<dbReference type="InterPro" id="IPR027785">
    <property type="entry name" value="UvrD-like_helicase_C"/>
</dbReference>
<dbReference type="PATRIC" id="fig|999431.4.peg.1910"/>
<reference evidence="2" key="1">
    <citation type="submission" date="2012-01" db="EMBL/GenBank/DDBJ databases">
        <title>The Genome Sequence of Treponema denticola H1-T.</title>
        <authorList>
            <consortium name="The Broad Institute Genome Sequencing Platform"/>
            <person name="Earl A."/>
            <person name="Ward D."/>
            <person name="Feldgarden M."/>
            <person name="Gevers D."/>
            <person name="Blanton J.M."/>
            <person name="Fenno C.J."/>
            <person name="Baranova O.V."/>
            <person name="Mathney J."/>
            <person name="Dewhirst F.E."/>
            <person name="Izard J."/>
            <person name="Young S.K."/>
            <person name="Zeng Q."/>
            <person name="Gargeya S."/>
            <person name="Fitzgerald M."/>
            <person name="Haas B."/>
            <person name="Abouelleil A."/>
            <person name="Alvarado L."/>
            <person name="Arachchi H.M."/>
            <person name="Berlin A."/>
            <person name="Chapman S.B."/>
            <person name="Gearin G."/>
            <person name="Goldberg J."/>
            <person name="Griggs A."/>
            <person name="Gujja S."/>
            <person name="Hansen M."/>
            <person name="Heiman D."/>
            <person name="Howarth C."/>
            <person name="Larimer J."/>
            <person name="Lui A."/>
            <person name="MacDonald P.J.P."/>
            <person name="McCowen C."/>
            <person name="Montmayeur A."/>
            <person name="Murphy C."/>
            <person name="Neiman D."/>
            <person name="Pearson M."/>
            <person name="Priest M."/>
            <person name="Roberts A."/>
            <person name="Saif S."/>
            <person name="Shea T."/>
            <person name="Sisk P."/>
            <person name="Stolte C."/>
            <person name="Sykes S."/>
            <person name="Wortman J."/>
            <person name="Nusbaum C."/>
            <person name="Birren B."/>
        </authorList>
    </citation>
    <scope>NUCLEOTIDE SEQUENCE [LARGE SCALE GENOMIC DNA]</scope>
    <source>
        <strain evidence="2">H1-T</strain>
    </source>
</reference>
<dbReference type="Gene3D" id="3.40.50.300">
    <property type="entry name" value="P-loop containing nucleotide triphosphate hydrolases"/>
    <property type="match status" value="2"/>
</dbReference>
<proteinExistence type="predicted"/>